<dbReference type="AlphaFoldDB" id="A0A397SK04"/>
<proteinExistence type="predicted"/>
<keyword evidence="2" id="KW-1185">Reference proteome</keyword>
<accession>A0A397SK04</accession>
<protein>
    <submittedName>
        <fullName evidence="1">Uncharacterized protein</fullName>
    </submittedName>
</protein>
<name>A0A397SK04_9GLOM</name>
<organism evidence="1 2">
    <name type="scientific">Glomus cerebriforme</name>
    <dbReference type="NCBI Taxonomy" id="658196"/>
    <lineage>
        <taxon>Eukaryota</taxon>
        <taxon>Fungi</taxon>
        <taxon>Fungi incertae sedis</taxon>
        <taxon>Mucoromycota</taxon>
        <taxon>Glomeromycotina</taxon>
        <taxon>Glomeromycetes</taxon>
        <taxon>Glomerales</taxon>
        <taxon>Glomeraceae</taxon>
        <taxon>Glomus</taxon>
    </lineage>
</organism>
<reference evidence="1 2" key="1">
    <citation type="submission" date="2018-06" db="EMBL/GenBank/DDBJ databases">
        <title>Comparative genomics reveals the genomic features of Rhizophagus irregularis, R. cerebriforme, R. diaphanum and Gigaspora rosea, and their symbiotic lifestyle signature.</title>
        <authorList>
            <person name="Morin E."/>
            <person name="San Clemente H."/>
            <person name="Chen E.C.H."/>
            <person name="De La Providencia I."/>
            <person name="Hainaut M."/>
            <person name="Kuo A."/>
            <person name="Kohler A."/>
            <person name="Murat C."/>
            <person name="Tang N."/>
            <person name="Roy S."/>
            <person name="Loubradou J."/>
            <person name="Henrissat B."/>
            <person name="Grigoriev I.V."/>
            <person name="Corradi N."/>
            <person name="Roux C."/>
            <person name="Martin F.M."/>
        </authorList>
    </citation>
    <scope>NUCLEOTIDE SEQUENCE [LARGE SCALE GENOMIC DNA]</scope>
    <source>
        <strain evidence="1 2">DAOM 227022</strain>
    </source>
</reference>
<dbReference type="Proteomes" id="UP000265703">
    <property type="component" value="Unassembled WGS sequence"/>
</dbReference>
<gene>
    <name evidence="1" type="ORF">C1645_741181</name>
</gene>
<evidence type="ECO:0000313" key="1">
    <source>
        <dbReference type="EMBL" id="RIA85972.1"/>
    </source>
</evidence>
<dbReference type="EMBL" id="QKYT01000392">
    <property type="protein sequence ID" value="RIA85972.1"/>
    <property type="molecule type" value="Genomic_DNA"/>
</dbReference>
<comment type="caution">
    <text evidence="1">The sequence shown here is derived from an EMBL/GenBank/DDBJ whole genome shotgun (WGS) entry which is preliminary data.</text>
</comment>
<sequence length="118" mass="13966">MDYMIIILHWIFHGKRSKIRDISRASKRINSKCWDAIPENHPTPEEVMNEIRYYMYGNSYLAQVKRFEELPVLTYNFTPITKSTTKIQLARLLAEKNNSGTENEQLSQQIIHVDPQLR</sequence>
<evidence type="ECO:0000313" key="2">
    <source>
        <dbReference type="Proteomes" id="UP000265703"/>
    </source>
</evidence>